<evidence type="ECO:0000256" key="1">
    <source>
        <dbReference type="ARBA" id="ARBA00022679"/>
    </source>
</evidence>
<reference evidence="5" key="1">
    <citation type="journal article" date="2019" name="Int. J. Syst. Evol. Microbiol.">
        <title>The Global Catalogue of Microorganisms (GCM) 10K type strain sequencing project: providing services to taxonomists for standard genome sequencing and annotation.</title>
        <authorList>
            <consortium name="The Broad Institute Genomics Platform"/>
            <consortium name="The Broad Institute Genome Sequencing Center for Infectious Disease"/>
            <person name="Wu L."/>
            <person name="Ma J."/>
        </authorList>
    </citation>
    <scope>NUCLEOTIDE SEQUENCE [LARGE SCALE GENOMIC DNA]</scope>
    <source>
        <strain evidence="5">KCTC 15012</strain>
    </source>
</reference>
<dbReference type="GO" id="GO:0016746">
    <property type="term" value="F:acyltransferase activity"/>
    <property type="evidence" value="ECO:0007669"/>
    <property type="project" value="UniProtKB-KW"/>
</dbReference>
<name>A0ABW0YGU1_9GAMM</name>
<dbReference type="Proteomes" id="UP001596132">
    <property type="component" value="Unassembled WGS sequence"/>
</dbReference>
<evidence type="ECO:0000259" key="3">
    <source>
        <dbReference type="PROSITE" id="PS51186"/>
    </source>
</evidence>
<dbReference type="RefSeq" id="WP_042638575.1">
    <property type="nucleotide sequence ID" value="NZ_CDDF01000001.1"/>
</dbReference>
<organism evidence="4 5">
    <name type="scientific">Aeromonas eucrenophila</name>
    <dbReference type="NCBI Taxonomy" id="649"/>
    <lineage>
        <taxon>Bacteria</taxon>
        <taxon>Pseudomonadati</taxon>
        <taxon>Pseudomonadota</taxon>
        <taxon>Gammaproteobacteria</taxon>
        <taxon>Aeromonadales</taxon>
        <taxon>Aeromonadaceae</taxon>
        <taxon>Aeromonas</taxon>
    </lineage>
</organism>
<dbReference type="Gene3D" id="3.40.630.30">
    <property type="match status" value="1"/>
</dbReference>
<dbReference type="PROSITE" id="PS51186">
    <property type="entry name" value="GNAT"/>
    <property type="match status" value="1"/>
</dbReference>
<keyword evidence="1 4" id="KW-0808">Transferase</keyword>
<dbReference type="SUPFAM" id="SSF55729">
    <property type="entry name" value="Acyl-CoA N-acyltransferases (Nat)"/>
    <property type="match status" value="1"/>
</dbReference>
<proteinExistence type="predicted"/>
<feature type="domain" description="N-acetyltransferase" evidence="3">
    <location>
        <begin position="8"/>
        <end position="145"/>
    </location>
</feature>
<accession>A0ABW0YGU1</accession>
<dbReference type="PANTHER" id="PTHR43877">
    <property type="entry name" value="AMINOALKYLPHOSPHONATE N-ACETYLTRANSFERASE-RELATED-RELATED"/>
    <property type="match status" value="1"/>
</dbReference>
<dbReference type="InterPro" id="IPR000182">
    <property type="entry name" value="GNAT_dom"/>
</dbReference>
<sequence length="145" mass="15365">MKMKADSCTIRLAGGEDGAALAGLFEQLGYQTRADEVVARLLAPDPATEVLLASLGSKVLGVLVWHRLQPLHVAGTWGLISALVVDEATRGSGVGAALLATAEAHALAQGCSQLELSSSLKREGAHRFYQAQGYLERPKRFVKVL</sequence>
<dbReference type="EMBL" id="JBHSPP010000017">
    <property type="protein sequence ID" value="MFC5708232.1"/>
    <property type="molecule type" value="Genomic_DNA"/>
</dbReference>
<evidence type="ECO:0000256" key="2">
    <source>
        <dbReference type="ARBA" id="ARBA00023315"/>
    </source>
</evidence>
<comment type="caution">
    <text evidence="4">The sequence shown here is derived from an EMBL/GenBank/DDBJ whole genome shotgun (WGS) entry which is preliminary data.</text>
</comment>
<dbReference type="Pfam" id="PF00583">
    <property type="entry name" value="Acetyltransf_1"/>
    <property type="match status" value="1"/>
</dbReference>
<dbReference type="EC" id="2.3.1.-" evidence="4"/>
<dbReference type="CDD" id="cd04301">
    <property type="entry name" value="NAT_SF"/>
    <property type="match status" value="1"/>
</dbReference>
<gene>
    <name evidence="4" type="ORF">ACFPVW_19670</name>
</gene>
<keyword evidence="2 4" id="KW-0012">Acyltransferase</keyword>
<keyword evidence="5" id="KW-1185">Reference proteome</keyword>
<protein>
    <submittedName>
        <fullName evidence="4">GNAT family N-acetyltransferase</fullName>
        <ecNumber evidence="4">2.3.1.-</ecNumber>
    </submittedName>
</protein>
<evidence type="ECO:0000313" key="4">
    <source>
        <dbReference type="EMBL" id="MFC5708232.1"/>
    </source>
</evidence>
<dbReference type="InterPro" id="IPR050832">
    <property type="entry name" value="Bact_Acetyltransf"/>
</dbReference>
<evidence type="ECO:0000313" key="5">
    <source>
        <dbReference type="Proteomes" id="UP001596132"/>
    </source>
</evidence>
<dbReference type="InterPro" id="IPR016181">
    <property type="entry name" value="Acyl_CoA_acyltransferase"/>
</dbReference>